<dbReference type="InterPro" id="IPR020806">
    <property type="entry name" value="PKS_PP-bd"/>
</dbReference>
<dbReference type="InterPro" id="IPR002347">
    <property type="entry name" value="SDR_fam"/>
</dbReference>
<dbReference type="Pfam" id="PF00501">
    <property type="entry name" value="AMP-binding"/>
    <property type="match status" value="1"/>
</dbReference>
<dbReference type="PIRSF" id="PIRSF001617">
    <property type="entry name" value="Alpha-AR"/>
    <property type="match status" value="1"/>
</dbReference>
<evidence type="ECO:0000256" key="3">
    <source>
        <dbReference type="ARBA" id="ARBA00022450"/>
    </source>
</evidence>
<dbReference type="Gene3D" id="3.40.50.12780">
    <property type="entry name" value="N-terminal domain of ligase-like"/>
    <property type="match status" value="1"/>
</dbReference>
<comment type="catalytic activity">
    <reaction evidence="6">
        <text>acetyl-CoA + n malonyl-CoA + 2n NADPH + 2n H(+) = a long-chain fatty acid + (n+1) CoA + n CO2 + 2n NADP(+).</text>
        <dbReference type="EC" id="2.3.1.85"/>
    </reaction>
</comment>
<dbReference type="Gene3D" id="3.40.50.720">
    <property type="entry name" value="NAD(P)-binding Rossmann-like Domain"/>
    <property type="match status" value="2"/>
</dbReference>
<reference evidence="8" key="1">
    <citation type="submission" date="2022-11" db="EMBL/GenBank/DDBJ databases">
        <title>Centuries of genome instability and evolution in soft-shell clam transmissible cancer (bioRxiv).</title>
        <authorList>
            <person name="Hart S.F.M."/>
            <person name="Yonemitsu M.A."/>
            <person name="Giersch R.M."/>
            <person name="Beal B.F."/>
            <person name="Arriagada G."/>
            <person name="Davis B.W."/>
            <person name="Ostrander E.A."/>
            <person name="Goff S.P."/>
            <person name="Metzger M.J."/>
        </authorList>
    </citation>
    <scope>NUCLEOTIDE SEQUENCE</scope>
    <source>
        <strain evidence="8">MELC-2E11</strain>
        <tissue evidence="8">Siphon/mantle</tissue>
    </source>
</reference>
<dbReference type="InterPro" id="IPR009081">
    <property type="entry name" value="PP-bd_ACP"/>
</dbReference>
<keyword evidence="3" id="KW-0596">Phosphopantetheine</keyword>
<evidence type="ECO:0000256" key="4">
    <source>
        <dbReference type="ARBA" id="ARBA00022553"/>
    </source>
</evidence>
<dbReference type="InterPro" id="IPR020845">
    <property type="entry name" value="AMP-binding_CS"/>
</dbReference>
<dbReference type="PROSITE" id="PS00061">
    <property type="entry name" value="ADH_SHORT"/>
    <property type="match status" value="1"/>
</dbReference>
<dbReference type="Pfam" id="PF00106">
    <property type="entry name" value="adh_short"/>
    <property type="match status" value="1"/>
</dbReference>
<dbReference type="InterPro" id="IPR042099">
    <property type="entry name" value="ANL_N_sf"/>
</dbReference>
<dbReference type="PRINTS" id="PR00080">
    <property type="entry name" value="SDRFAMILY"/>
</dbReference>
<keyword evidence="9" id="KW-1185">Reference proteome</keyword>
<evidence type="ECO:0000313" key="8">
    <source>
        <dbReference type="EMBL" id="WAQ97992.1"/>
    </source>
</evidence>
<sequence length="1187" mass="132048">METYQENGLLHEMFMRQAARTPEVVAVVEASGRQVTFGELDRQTNALAHHLQALGVRPDTCVGIYMDKCIEYVVAYIGILRAGGAYMPLDISYPEVLLKDILADAQPVAVLTEGGLIDKLEGTKNVLVMGPGWEKGPLKTPQQDIAAPTLDNLAYIVYSSGTTGKPKGIRCPHRGAVFSYTARHVFYPYGEEEREACNVFFVWEMLRPLIKGVPLYIIPSTVIYDPPLLCKFLCNNKITRMLFTPSLLEAVLNTPDLDLQTLLLHMRTIIFCGEVVTTSLFAKCLKLLPWIQFVNLYSVSECHDVCYEDLNKYFADNKDAIVARKFCPVGRVIPQVNVVILDADLNPQAVGSSGEIYVGGPTLALGYLNRPEIQAKRFIPRPASVPETCGSTLYRSGDWGYMLSDGSLEICGRCDSMVKVRGYSIEIQAVEAALMELPMVHSCVVLVKGAEGEDKFLVAYIVPSQETNRKLVRDALKKRLPFYMIPSYFMFLSKIPVVAATGKLDKAALPPYDAQTVTDVINEGRPTTETEVAMAAVWCKVLQLKEADIHEGFFDLGGHSLLVAELINKLTALFDVKLNVEDLFTCPTVARLSQLVDARKGRTEQPKTSVAESVDLMAEVERHDYMIVNIDMQLRAFWRMFAVYQERRFEKGRVLLTGATGFLGAFLLKELLTQTKVFVFCVCREWPDATPADRLRQTLVKFGILAPEGNTGTPEQQEMERLVSKRVMPMKGDVALVHLGLSDEDYTYMSSDVDLVVHAAASVNLVYPYTALVGPNVHGTANVIKFACAGKIKPIHYISTDAVFPGGMTMCSEEDDALGYAGRLEDGYSRSKWVAEQLVRRAMQRGLPATIYRLGNMSGDRKQAFWNPQDFTLLMLQASIRLGLAPDVDWDMEMTPVDFAAEFVVAMTKRSGLSLGKTFHIINDKPLKSRLVFEWMNAHGYPIQFATFHSWRQRALEEFGTENKDSLLRRVIESYITNAAFFSNLSSYTADTLHKTTSQIGLSFPYLDCELLAVKELLRHTEATLGPVDILVNNAGTMYYTMMKNLHEDEWDTQIDGLTNCIGAVLSGMIQRQTGHIINMSSDAGRRGFPGLAVYSGTKFYVEGLSQALRHEMSGSGVRVTCIQPGDVKTELLQHNSDTEAQDQFDGSKKCKILEPEDIARAVVYAASQPAHVGVNEILIEPREAPI</sequence>
<dbReference type="PANTHER" id="PTHR44845">
    <property type="entry name" value="CARRIER DOMAIN-CONTAINING PROTEIN"/>
    <property type="match status" value="1"/>
</dbReference>
<dbReference type="InterPro" id="IPR013120">
    <property type="entry name" value="FAR_NAD-bd"/>
</dbReference>
<evidence type="ECO:0000256" key="5">
    <source>
        <dbReference type="ARBA" id="ARBA00023002"/>
    </source>
</evidence>
<proteinExistence type="predicted"/>
<dbReference type="InterPro" id="IPR000873">
    <property type="entry name" value="AMP-dep_synth/lig_dom"/>
</dbReference>
<dbReference type="EC" id="2.3.1.85" evidence="1"/>
<dbReference type="InterPro" id="IPR010080">
    <property type="entry name" value="Thioester_reductase-like_dom"/>
</dbReference>
<dbReference type="InterPro" id="IPR036291">
    <property type="entry name" value="NAD(P)-bd_dom_sf"/>
</dbReference>
<gene>
    <name evidence="8" type="ORF">MAR_022365</name>
</gene>
<dbReference type="Gene3D" id="3.40.50.1820">
    <property type="entry name" value="alpha/beta hydrolase"/>
    <property type="match status" value="1"/>
</dbReference>
<dbReference type="PANTHER" id="PTHR44845:SF6">
    <property type="entry name" value="BETA-ALANINE-ACTIVATING ENZYME"/>
    <property type="match status" value="1"/>
</dbReference>
<dbReference type="Pfam" id="PF00550">
    <property type="entry name" value="PP-binding"/>
    <property type="match status" value="1"/>
</dbReference>
<dbReference type="PROSITE" id="PS00455">
    <property type="entry name" value="AMP_BINDING"/>
    <property type="match status" value="1"/>
</dbReference>
<dbReference type="SUPFAM" id="SSF51735">
    <property type="entry name" value="NAD(P)-binding Rossmann-fold domains"/>
    <property type="match status" value="2"/>
</dbReference>
<dbReference type="InterPro" id="IPR029058">
    <property type="entry name" value="AB_hydrolase_fold"/>
</dbReference>
<evidence type="ECO:0000259" key="7">
    <source>
        <dbReference type="PROSITE" id="PS50075"/>
    </source>
</evidence>
<keyword evidence="4" id="KW-0597">Phosphoprotein</keyword>
<dbReference type="InterPro" id="IPR006162">
    <property type="entry name" value="Ppantetheine_attach_site"/>
</dbReference>
<dbReference type="SUPFAM" id="SSF56801">
    <property type="entry name" value="Acetyl-CoA synthetase-like"/>
    <property type="match status" value="1"/>
</dbReference>
<dbReference type="Proteomes" id="UP001164746">
    <property type="component" value="Chromosome 3"/>
</dbReference>
<accession>A0ABY7DJV0</accession>
<dbReference type="InterPro" id="IPR036736">
    <property type="entry name" value="ACP-like_sf"/>
</dbReference>
<evidence type="ECO:0000313" key="9">
    <source>
        <dbReference type="Proteomes" id="UP001164746"/>
    </source>
</evidence>
<evidence type="ECO:0000256" key="6">
    <source>
        <dbReference type="ARBA" id="ARBA00044883"/>
    </source>
</evidence>
<dbReference type="InterPro" id="IPR020904">
    <property type="entry name" value="Sc_DH/Rdtase_CS"/>
</dbReference>
<dbReference type="SUPFAM" id="SSF47336">
    <property type="entry name" value="ACP-like"/>
    <property type="match status" value="1"/>
</dbReference>
<feature type="domain" description="Carrier" evidence="7">
    <location>
        <begin position="525"/>
        <end position="600"/>
    </location>
</feature>
<protein>
    <recommendedName>
        <fullName evidence="2">Fatty acid synthase</fullName>
        <ecNumber evidence="1">2.3.1.85</ecNumber>
    </recommendedName>
</protein>
<dbReference type="SMART" id="SM00823">
    <property type="entry name" value="PKS_PP"/>
    <property type="match status" value="1"/>
</dbReference>
<dbReference type="EMBL" id="CP111014">
    <property type="protein sequence ID" value="WAQ97992.1"/>
    <property type="molecule type" value="Genomic_DNA"/>
</dbReference>
<keyword evidence="5" id="KW-0560">Oxidoreductase</keyword>
<dbReference type="NCBIfam" id="TIGR01746">
    <property type="entry name" value="Thioester-redct"/>
    <property type="match status" value="1"/>
</dbReference>
<evidence type="ECO:0000256" key="2">
    <source>
        <dbReference type="ARBA" id="ARBA00018769"/>
    </source>
</evidence>
<dbReference type="Pfam" id="PF13193">
    <property type="entry name" value="AMP-binding_C"/>
    <property type="match status" value="1"/>
</dbReference>
<evidence type="ECO:0000256" key="1">
    <source>
        <dbReference type="ARBA" id="ARBA00012873"/>
    </source>
</evidence>
<dbReference type="PROSITE" id="PS50075">
    <property type="entry name" value="CARRIER"/>
    <property type="match status" value="1"/>
</dbReference>
<dbReference type="CDD" id="cd05930">
    <property type="entry name" value="A_NRPS"/>
    <property type="match status" value="1"/>
</dbReference>
<dbReference type="PROSITE" id="PS00012">
    <property type="entry name" value="PHOSPHOPANTETHEINE"/>
    <property type="match status" value="1"/>
</dbReference>
<name>A0ABY7DJV0_MYAAR</name>
<dbReference type="CDD" id="cd05235">
    <property type="entry name" value="SDR_e1"/>
    <property type="match status" value="1"/>
</dbReference>
<dbReference type="InterPro" id="IPR045851">
    <property type="entry name" value="AMP-bd_C_sf"/>
</dbReference>
<dbReference type="Pfam" id="PF07993">
    <property type="entry name" value="NAD_binding_4"/>
    <property type="match status" value="1"/>
</dbReference>
<dbReference type="Gene3D" id="3.30.300.30">
    <property type="match status" value="1"/>
</dbReference>
<organism evidence="8 9">
    <name type="scientific">Mya arenaria</name>
    <name type="common">Soft-shell clam</name>
    <dbReference type="NCBI Taxonomy" id="6604"/>
    <lineage>
        <taxon>Eukaryota</taxon>
        <taxon>Metazoa</taxon>
        <taxon>Spiralia</taxon>
        <taxon>Lophotrochozoa</taxon>
        <taxon>Mollusca</taxon>
        <taxon>Bivalvia</taxon>
        <taxon>Autobranchia</taxon>
        <taxon>Heteroconchia</taxon>
        <taxon>Euheterodonta</taxon>
        <taxon>Imparidentia</taxon>
        <taxon>Neoheterodontei</taxon>
        <taxon>Myida</taxon>
        <taxon>Myoidea</taxon>
        <taxon>Myidae</taxon>
        <taxon>Mya</taxon>
    </lineage>
</organism>
<dbReference type="InterPro" id="IPR025110">
    <property type="entry name" value="AMP-bd_C"/>
</dbReference>